<feature type="compositionally biased region" description="Acidic residues" evidence="3">
    <location>
        <begin position="110"/>
        <end position="127"/>
    </location>
</feature>
<dbReference type="AlphaFoldDB" id="A0A6C0HYG9"/>
<proteinExistence type="predicted"/>
<dbReference type="PANTHER" id="PTHR47227">
    <property type="entry name" value="DNA-DIRECTED RNA POLYMERASE SUBUNIT K"/>
    <property type="match status" value="1"/>
</dbReference>
<dbReference type="SMART" id="SM01409">
    <property type="entry name" value="RNA_pol_Rpb6"/>
    <property type="match status" value="1"/>
</dbReference>
<dbReference type="InterPro" id="IPR020708">
    <property type="entry name" value="DNA-dir_RNA_polK_14-18kDa_CS"/>
</dbReference>
<dbReference type="SUPFAM" id="SSF63562">
    <property type="entry name" value="RPB6/omega subunit-like"/>
    <property type="match status" value="1"/>
</dbReference>
<dbReference type="PANTHER" id="PTHR47227:SF3">
    <property type="entry name" value="RNA POLYMERASE SUBUNIT, PUTATIVE-RELATED"/>
    <property type="match status" value="1"/>
</dbReference>
<dbReference type="InterPro" id="IPR036161">
    <property type="entry name" value="RPB6/omega-like_sf"/>
</dbReference>
<evidence type="ECO:0008006" key="5">
    <source>
        <dbReference type="Google" id="ProtNLM"/>
    </source>
</evidence>
<dbReference type="GO" id="GO:0006360">
    <property type="term" value="P:transcription by RNA polymerase I"/>
    <property type="evidence" value="ECO:0007669"/>
    <property type="project" value="TreeGrafter"/>
</dbReference>
<feature type="compositionally biased region" description="Acidic residues" evidence="3">
    <location>
        <begin position="40"/>
        <end position="83"/>
    </location>
</feature>
<protein>
    <recommendedName>
        <fullName evidence="5">DNA-directed RNA polymerase</fullName>
    </recommendedName>
</protein>
<dbReference type="Pfam" id="PF01192">
    <property type="entry name" value="RNA_pol_Rpb6"/>
    <property type="match status" value="1"/>
</dbReference>
<evidence type="ECO:0000256" key="2">
    <source>
        <dbReference type="ARBA" id="ARBA00023163"/>
    </source>
</evidence>
<keyword evidence="2" id="KW-0804">Transcription</keyword>
<dbReference type="PROSITE" id="PS01111">
    <property type="entry name" value="RNA_POL_K_14KD"/>
    <property type="match status" value="1"/>
</dbReference>
<dbReference type="GO" id="GO:0042797">
    <property type="term" value="P:tRNA transcription by RNA polymerase III"/>
    <property type="evidence" value="ECO:0007669"/>
    <property type="project" value="TreeGrafter"/>
</dbReference>
<reference evidence="4" key="1">
    <citation type="journal article" date="2020" name="Nature">
        <title>Giant virus diversity and host interactions through global metagenomics.</title>
        <authorList>
            <person name="Schulz F."/>
            <person name="Roux S."/>
            <person name="Paez-Espino D."/>
            <person name="Jungbluth S."/>
            <person name="Walsh D.A."/>
            <person name="Denef V.J."/>
            <person name="McMahon K.D."/>
            <person name="Konstantinidis K.T."/>
            <person name="Eloe-Fadrosh E.A."/>
            <person name="Kyrpides N.C."/>
            <person name="Woyke T."/>
        </authorList>
    </citation>
    <scope>NUCLEOTIDE SEQUENCE</scope>
    <source>
        <strain evidence="4">GVMAG-M-3300023184-178</strain>
    </source>
</reference>
<keyword evidence="1" id="KW-0240">DNA-directed RNA polymerase</keyword>
<sequence length="252" mass="28950">MDGLEEVSIDDLLNNSEGEKDTGPTFIYKKSSTKPKENYAEEEEDNDEGEINGEDIENEDDITDDDDDDDDDDEGDDEIDAEQYENGPNIKDIVETKNTNYTLPSFIGGGEEEEEEEEEEEDDDEDANYLQKFDTDLRENFIEKHHPEAKNHNFEEVKHLSRVVRNENGIIIDNLHKTLPFLTKYETARILGQRAKQLNSGAKTFVKVPPNVIDGYEIAKLELEEKKIPFIIKRPIPDGTCEYWNVSDLEVL</sequence>
<feature type="region of interest" description="Disordered" evidence="3">
    <location>
        <begin position="1"/>
        <end position="127"/>
    </location>
</feature>
<evidence type="ECO:0000256" key="3">
    <source>
        <dbReference type="SAM" id="MobiDB-lite"/>
    </source>
</evidence>
<dbReference type="InterPro" id="IPR006110">
    <property type="entry name" value="Pol_omega/Rpo6/RPB6"/>
</dbReference>
<dbReference type="Gene3D" id="3.90.940.10">
    <property type="match status" value="1"/>
</dbReference>
<accession>A0A6C0HYG9</accession>
<dbReference type="GO" id="GO:0003899">
    <property type="term" value="F:DNA-directed RNA polymerase activity"/>
    <property type="evidence" value="ECO:0007669"/>
    <property type="project" value="InterPro"/>
</dbReference>
<dbReference type="EMBL" id="MN740038">
    <property type="protein sequence ID" value="QHT85206.1"/>
    <property type="molecule type" value="Genomic_DNA"/>
</dbReference>
<organism evidence="4">
    <name type="scientific">viral metagenome</name>
    <dbReference type="NCBI Taxonomy" id="1070528"/>
    <lineage>
        <taxon>unclassified sequences</taxon>
        <taxon>metagenomes</taxon>
        <taxon>organismal metagenomes</taxon>
    </lineage>
</organism>
<evidence type="ECO:0000313" key="4">
    <source>
        <dbReference type="EMBL" id="QHT85206.1"/>
    </source>
</evidence>
<dbReference type="GO" id="GO:0003677">
    <property type="term" value="F:DNA binding"/>
    <property type="evidence" value="ECO:0007669"/>
    <property type="project" value="InterPro"/>
</dbReference>
<name>A0A6C0HYG9_9ZZZZ</name>
<dbReference type="GO" id="GO:0005666">
    <property type="term" value="C:RNA polymerase III complex"/>
    <property type="evidence" value="ECO:0007669"/>
    <property type="project" value="TreeGrafter"/>
</dbReference>
<dbReference type="GO" id="GO:0005665">
    <property type="term" value="C:RNA polymerase II, core complex"/>
    <property type="evidence" value="ECO:0007669"/>
    <property type="project" value="TreeGrafter"/>
</dbReference>
<evidence type="ECO:0000256" key="1">
    <source>
        <dbReference type="ARBA" id="ARBA00022478"/>
    </source>
</evidence>
<dbReference type="GO" id="GO:0006366">
    <property type="term" value="P:transcription by RNA polymerase II"/>
    <property type="evidence" value="ECO:0007669"/>
    <property type="project" value="TreeGrafter"/>
</dbReference>
<dbReference type="GO" id="GO:0005736">
    <property type="term" value="C:RNA polymerase I complex"/>
    <property type="evidence" value="ECO:0007669"/>
    <property type="project" value="TreeGrafter"/>
</dbReference>